<evidence type="ECO:0000256" key="3">
    <source>
        <dbReference type="ARBA" id="ARBA00023125"/>
    </source>
</evidence>
<keyword evidence="3" id="KW-0238">DNA-binding</keyword>
<dbReference type="InterPro" id="IPR000551">
    <property type="entry name" value="MerR-type_HTH_dom"/>
</dbReference>
<keyword evidence="1" id="KW-0678">Repressor</keyword>
<dbReference type="Proteomes" id="UP000037558">
    <property type="component" value="Unassembled WGS sequence"/>
</dbReference>
<dbReference type="PANTHER" id="PTHR30204:SF69">
    <property type="entry name" value="MERR-FAMILY TRANSCRIPTIONAL REGULATOR"/>
    <property type="match status" value="1"/>
</dbReference>
<organism evidence="6 7">
    <name type="scientific">Priestia koreensis</name>
    <dbReference type="NCBI Taxonomy" id="284581"/>
    <lineage>
        <taxon>Bacteria</taxon>
        <taxon>Bacillati</taxon>
        <taxon>Bacillota</taxon>
        <taxon>Bacilli</taxon>
        <taxon>Bacillales</taxon>
        <taxon>Bacillaceae</taxon>
        <taxon>Priestia</taxon>
    </lineage>
</organism>
<sequence length="133" mass="15027">MKDVLTIGQLAKQANISPSAIRFYESIGIIPNPKRVNGQRRYTMETLDQLQFIQTAQSAGFNNKEIIMLLEGFDDEIIPSKRWNEMATAKCRELEEKKTKIDTMMNILSNGLQCTCSTWSECLSKVDSSGICN</sequence>
<evidence type="ECO:0000256" key="1">
    <source>
        <dbReference type="ARBA" id="ARBA00022491"/>
    </source>
</evidence>
<dbReference type="EMBL" id="LILC01000009">
    <property type="protein sequence ID" value="KOO47159.1"/>
    <property type="molecule type" value="Genomic_DNA"/>
</dbReference>
<reference evidence="7" key="1">
    <citation type="submission" date="2015-08" db="EMBL/GenBank/DDBJ databases">
        <title>Fjat-14210 dsm16467.</title>
        <authorList>
            <person name="Liu B."/>
            <person name="Wang J."/>
            <person name="Zhu Y."/>
            <person name="Liu G."/>
            <person name="Chen Q."/>
            <person name="Chen Z."/>
            <person name="Lan J."/>
            <person name="Che J."/>
            <person name="Ge C."/>
            <person name="Shi H."/>
            <person name="Pan Z."/>
            <person name="Liu X."/>
        </authorList>
    </citation>
    <scope>NUCLEOTIDE SEQUENCE [LARGE SCALE GENOMIC DNA]</scope>
    <source>
        <strain evidence="7">DSM 16467</strain>
    </source>
</reference>
<evidence type="ECO:0000259" key="5">
    <source>
        <dbReference type="PROSITE" id="PS50937"/>
    </source>
</evidence>
<dbReference type="RefSeq" id="WP_083446460.1">
    <property type="nucleotide sequence ID" value="NZ_LILC01000009.1"/>
</dbReference>
<accession>A0A0M0L802</accession>
<keyword evidence="2" id="KW-0805">Transcription regulation</keyword>
<dbReference type="GO" id="GO:0003700">
    <property type="term" value="F:DNA-binding transcription factor activity"/>
    <property type="evidence" value="ECO:0007669"/>
    <property type="project" value="InterPro"/>
</dbReference>
<evidence type="ECO:0000256" key="4">
    <source>
        <dbReference type="ARBA" id="ARBA00023163"/>
    </source>
</evidence>
<dbReference type="Pfam" id="PF13411">
    <property type="entry name" value="MerR_1"/>
    <property type="match status" value="1"/>
</dbReference>
<gene>
    <name evidence="6" type="ORF">AMD01_06635</name>
</gene>
<dbReference type="AlphaFoldDB" id="A0A0M0L802"/>
<proteinExistence type="predicted"/>
<dbReference type="Gene3D" id="1.10.1660.10">
    <property type="match status" value="1"/>
</dbReference>
<protein>
    <submittedName>
        <fullName evidence="6">MerR family transcriptional regulator</fullName>
    </submittedName>
</protein>
<dbReference type="SMART" id="SM00422">
    <property type="entry name" value="HTH_MERR"/>
    <property type="match status" value="1"/>
</dbReference>
<keyword evidence="7" id="KW-1185">Reference proteome</keyword>
<comment type="caution">
    <text evidence="6">The sequence shown here is derived from an EMBL/GenBank/DDBJ whole genome shotgun (WGS) entry which is preliminary data.</text>
</comment>
<evidence type="ECO:0000256" key="2">
    <source>
        <dbReference type="ARBA" id="ARBA00023015"/>
    </source>
</evidence>
<dbReference type="PROSITE" id="PS50937">
    <property type="entry name" value="HTH_MERR_2"/>
    <property type="match status" value="1"/>
</dbReference>
<dbReference type="OrthoDB" id="9791488at2"/>
<name>A0A0M0L802_9BACI</name>
<dbReference type="PROSITE" id="PS00552">
    <property type="entry name" value="HTH_MERR_1"/>
    <property type="match status" value="1"/>
</dbReference>
<keyword evidence="4" id="KW-0804">Transcription</keyword>
<evidence type="ECO:0000313" key="7">
    <source>
        <dbReference type="Proteomes" id="UP000037558"/>
    </source>
</evidence>
<dbReference type="InterPro" id="IPR047057">
    <property type="entry name" value="MerR_fam"/>
</dbReference>
<dbReference type="PATRIC" id="fig|284581.3.peg.217"/>
<dbReference type="STRING" id="284581.AMD01_06635"/>
<feature type="domain" description="HTH merR-type" evidence="5">
    <location>
        <begin position="4"/>
        <end position="72"/>
    </location>
</feature>
<dbReference type="GO" id="GO:0003677">
    <property type="term" value="F:DNA binding"/>
    <property type="evidence" value="ECO:0007669"/>
    <property type="project" value="UniProtKB-KW"/>
</dbReference>
<evidence type="ECO:0000313" key="6">
    <source>
        <dbReference type="EMBL" id="KOO47159.1"/>
    </source>
</evidence>
<dbReference type="PRINTS" id="PR00040">
    <property type="entry name" value="HTHMERR"/>
</dbReference>
<dbReference type="PANTHER" id="PTHR30204">
    <property type="entry name" value="REDOX-CYCLING DRUG-SENSING TRANSCRIPTIONAL ACTIVATOR SOXR"/>
    <property type="match status" value="1"/>
</dbReference>
<dbReference type="SUPFAM" id="SSF46955">
    <property type="entry name" value="Putative DNA-binding domain"/>
    <property type="match status" value="1"/>
</dbReference>
<dbReference type="InterPro" id="IPR009061">
    <property type="entry name" value="DNA-bd_dom_put_sf"/>
</dbReference>